<evidence type="ECO:0000313" key="5">
    <source>
        <dbReference type="Proteomes" id="UP001500736"/>
    </source>
</evidence>
<gene>
    <name evidence="4" type="ORF">GCM10009431_13640</name>
</gene>
<keyword evidence="1" id="KW-0812">Transmembrane</keyword>
<evidence type="ECO:0000259" key="2">
    <source>
        <dbReference type="Pfam" id="PF04773"/>
    </source>
</evidence>
<feature type="transmembrane region" description="Helical" evidence="1">
    <location>
        <begin position="77"/>
        <end position="97"/>
    </location>
</feature>
<reference evidence="5" key="1">
    <citation type="journal article" date="2019" name="Int. J. Syst. Evol. Microbiol.">
        <title>The Global Catalogue of Microorganisms (GCM) 10K type strain sequencing project: providing services to taxonomists for standard genome sequencing and annotation.</title>
        <authorList>
            <consortium name="The Broad Institute Genomics Platform"/>
            <consortium name="The Broad Institute Genome Sequencing Center for Infectious Disease"/>
            <person name="Wu L."/>
            <person name="Ma J."/>
        </authorList>
    </citation>
    <scope>NUCLEOTIDE SEQUENCE [LARGE SCALE GENOMIC DNA]</scope>
    <source>
        <strain evidence="5">JCM 15976</strain>
    </source>
</reference>
<dbReference type="PANTHER" id="PTHR30273">
    <property type="entry name" value="PERIPLASMIC SIGNAL SENSOR AND SIGMA FACTOR ACTIVATOR FECR-RELATED"/>
    <property type="match status" value="1"/>
</dbReference>
<name>A0ABP3UT07_9FLAO</name>
<evidence type="ECO:0000259" key="3">
    <source>
        <dbReference type="Pfam" id="PF16344"/>
    </source>
</evidence>
<keyword evidence="1" id="KW-1133">Transmembrane helix</keyword>
<proteinExistence type="predicted"/>
<dbReference type="EMBL" id="BAAAGF010000002">
    <property type="protein sequence ID" value="GAA0742041.1"/>
    <property type="molecule type" value="Genomic_DNA"/>
</dbReference>
<dbReference type="Proteomes" id="UP001500736">
    <property type="component" value="Unassembled WGS sequence"/>
</dbReference>
<comment type="caution">
    <text evidence="4">The sequence shown here is derived from an EMBL/GenBank/DDBJ whole genome shotgun (WGS) entry which is preliminary data.</text>
</comment>
<accession>A0ABP3UT07</accession>
<dbReference type="PANTHER" id="PTHR30273:SF2">
    <property type="entry name" value="PROTEIN FECR"/>
    <property type="match status" value="1"/>
</dbReference>
<dbReference type="InterPro" id="IPR006860">
    <property type="entry name" value="FecR"/>
</dbReference>
<sequence length="305" mass="34955">MDKDYLLQKWLRNELTDEEHEAFSKLEDADFYNEIITSAKAFKASNFSKVDSFEVFKAKALEAQNKKPVYKLNARKYLMRIASVLVIAFGIYFLFVFNPNTQIETLASEKTTIELPDASLVSLNAYSTISFNKKDWKENRLVELDGEAYFKVSKGGQFDVKTQEGLVTVVGTEFNVKQRSNYFEVVCYEGKVKVVSDTISRLLQAGDSYRILNNMFTETTTTSIKPKWTENISEFVSVPFKEVLAELERQYNIEVTFKDVNVNRIFTGGFMHNDLESALLSITQPMDMTFELSSDNLVVIHAKKN</sequence>
<feature type="domain" description="FecR protein" evidence="2">
    <location>
        <begin position="102"/>
        <end position="193"/>
    </location>
</feature>
<feature type="domain" description="Protein FecR C-terminal" evidence="3">
    <location>
        <begin position="235"/>
        <end position="298"/>
    </location>
</feature>
<organism evidence="4 5">
    <name type="scientific">Gaetbulibacter jejuensis</name>
    <dbReference type="NCBI Taxonomy" id="584607"/>
    <lineage>
        <taxon>Bacteria</taxon>
        <taxon>Pseudomonadati</taxon>
        <taxon>Bacteroidota</taxon>
        <taxon>Flavobacteriia</taxon>
        <taxon>Flavobacteriales</taxon>
        <taxon>Flavobacteriaceae</taxon>
        <taxon>Gaetbulibacter</taxon>
    </lineage>
</organism>
<dbReference type="RefSeq" id="WP_343796903.1">
    <property type="nucleotide sequence ID" value="NZ_BAAAGF010000002.1"/>
</dbReference>
<keyword evidence="5" id="KW-1185">Reference proteome</keyword>
<dbReference type="Gene3D" id="2.60.120.1440">
    <property type="match status" value="1"/>
</dbReference>
<dbReference type="InterPro" id="IPR032508">
    <property type="entry name" value="FecR_C"/>
</dbReference>
<protein>
    <submittedName>
        <fullName evidence="4">FecR family protein</fullName>
    </submittedName>
</protein>
<evidence type="ECO:0000313" key="4">
    <source>
        <dbReference type="EMBL" id="GAA0742041.1"/>
    </source>
</evidence>
<keyword evidence="1" id="KW-0472">Membrane</keyword>
<dbReference type="Gene3D" id="3.55.50.30">
    <property type="match status" value="1"/>
</dbReference>
<dbReference type="Pfam" id="PF16344">
    <property type="entry name" value="FecR_C"/>
    <property type="match status" value="1"/>
</dbReference>
<dbReference type="PIRSF" id="PIRSF018266">
    <property type="entry name" value="FecR"/>
    <property type="match status" value="1"/>
</dbReference>
<dbReference type="Pfam" id="PF04773">
    <property type="entry name" value="FecR"/>
    <property type="match status" value="1"/>
</dbReference>
<evidence type="ECO:0000256" key="1">
    <source>
        <dbReference type="SAM" id="Phobius"/>
    </source>
</evidence>
<dbReference type="InterPro" id="IPR012373">
    <property type="entry name" value="Ferrdict_sens_TM"/>
</dbReference>